<dbReference type="STRING" id="1121884.SAMN02745131_01132"/>
<gene>
    <name evidence="1" type="ORF">SAMN02745131_01132</name>
</gene>
<dbReference type="RefSeq" id="WP_072834268.1">
    <property type="nucleotide sequence ID" value="NZ_FQUU01000003.1"/>
</dbReference>
<evidence type="ECO:0000313" key="2">
    <source>
        <dbReference type="Proteomes" id="UP000184048"/>
    </source>
</evidence>
<accession>A0A1M4W9D3</accession>
<name>A0A1M4W9D3_9BACT</name>
<sequence>MRKLFLTPVIVFLISCNDYRHPTLEDVLKSNCFWDITGDNQVIGGLNSCYRFLPDGQCYFYYYNFRNRKLTDSVFRYETDDVIVPTTWSTVGDTLLIARGTHYKVLTVAKDSVTVEGYLNDTMVFRKNCHTVLDK</sequence>
<dbReference type="PROSITE" id="PS51257">
    <property type="entry name" value="PROKAR_LIPOPROTEIN"/>
    <property type="match status" value="1"/>
</dbReference>
<dbReference type="AlphaFoldDB" id="A0A1M4W9D3"/>
<proteinExistence type="predicted"/>
<organism evidence="1 2">
    <name type="scientific">Flavisolibacter ginsengisoli DSM 18119</name>
    <dbReference type="NCBI Taxonomy" id="1121884"/>
    <lineage>
        <taxon>Bacteria</taxon>
        <taxon>Pseudomonadati</taxon>
        <taxon>Bacteroidota</taxon>
        <taxon>Chitinophagia</taxon>
        <taxon>Chitinophagales</taxon>
        <taxon>Chitinophagaceae</taxon>
        <taxon>Flavisolibacter</taxon>
    </lineage>
</organism>
<dbReference type="Proteomes" id="UP000184048">
    <property type="component" value="Unassembled WGS sequence"/>
</dbReference>
<evidence type="ECO:0000313" key="1">
    <source>
        <dbReference type="EMBL" id="SHE77572.1"/>
    </source>
</evidence>
<evidence type="ECO:0008006" key="3">
    <source>
        <dbReference type="Google" id="ProtNLM"/>
    </source>
</evidence>
<dbReference type="EMBL" id="FQUU01000003">
    <property type="protein sequence ID" value="SHE77572.1"/>
    <property type="molecule type" value="Genomic_DNA"/>
</dbReference>
<reference evidence="1 2" key="1">
    <citation type="submission" date="2016-11" db="EMBL/GenBank/DDBJ databases">
        <authorList>
            <person name="Jaros S."/>
            <person name="Januszkiewicz K."/>
            <person name="Wedrychowicz H."/>
        </authorList>
    </citation>
    <scope>NUCLEOTIDE SEQUENCE [LARGE SCALE GENOMIC DNA]</scope>
    <source>
        <strain evidence="1 2">DSM 18119</strain>
    </source>
</reference>
<protein>
    <recommendedName>
        <fullName evidence="3">Lipocalin-like domain-containing protein</fullName>
    </recommendedName>
</protein>
<keyword evidence="2" id="KW-1185">Reference proteome</keyword>